<dbReference type="SUPFAM" id="SSF53254">
    <property type="entry name" value="Phosphoglycerate mutase-like"/>
    <property type="match status" value="1"/>
</dbReference>
<accession>A0A2K9NGJ2</accession>
<evidence type="ECO:0000313" key="4">
    <source>
        <dbReference type="EMBL" id="AUN32203.1"/>
    </source>
</evidence>
<comment type="similarity">
    <text evidence="1">Belongs to the histidine acid phosphatase family.</text>
</comment>
<dbReference type="AlphaFoldDB" id="A0A2K9NGJ2"/>
<dbReference type="InterPro" id="IPR029033">
    <property type="entry name" value="His_PPase_superfam"/>
</dbReference>
<evidence type="ECO:0000256" key="1">
    <source>
        <dbReference type="ARBA" id="ARBA00005375"/>
    </source>
</evidence>
<dbReference type="Proteomes" id="UP000234752">
    <property type="component" value="Chromosome eg_2"/>
</dbReference>
<feature type="chain" id="PRO_5014636260" evidence="3">
    <location>
        <begin position="28"/>
        <end position="430"/>
    </location>
</feature>
<proteinExistence type="inferred from homology"/>
<name>A0A2K9NGJ2_9PROT</name>
<protein>
    <submittedName>
        <fullName evidence="4">Histidine-type phosphatase</fullName>
    </submittedName>
</protein>
<dbReference type="KEGG" id="ncb:C0V82_17515"/>
<dbReference type="InterPro" id="IPR000560">
    <property type="entry name" value="His_Pase_clade-2"/>
</dbReference>
<organism evidence="4 5">
    <name type="scientific">Niveispirillum cyanobacteriorum</name>
    <dbReference type="NCBI Taxonomy" id="1612173"/>
    <lineage>
        <taxon>Bacteria</taxon>
        <taxon>Pseudomonadati</taxon>
        <taxon>Pseudomonadota</taxon>
        <taxon>Alphaproteobacteria</taxon>
        <taxon>Rhodospirillales</taxon>
        <taxon>Azospirillaceae</taxon>
        <taxon>Niveispirillum</taxon>
    </lineage>
</organism>
<dbReference type="PANTHER" id="PTHR11567:SF110">
    <property type="entry name" value="2-PHOSPHOXYLOSE PHOSPHATASE 1"/>
    <property type="match status" value="1"/>
</dbReference>
<reference evidence="4 5" key="1">
    <citation type="submission" date="2017-12" db="EMBL/GenBank/DDBJ databases">
        <title>Genomes of bacteria within cyanobacterial aggregates.</title>
        <authorList>
            <person name="Cai H."/>
        </authorList>
    </citation>
    <scope>NUCLEOTIDE SEQUENCE [LARGE SCALE GENOMIC DNA]</scope>
    <source>
        <strain evidence="4 5">TH16</strain>
    </source>
</reference>
<dbReference type="GO" id="GO:0050308">
    <property type="term" value="F:sugar-phosphatase activity"/>
    <property type="evidence" value="ECO:0007669"/>
    <property type="project" value="TreeGrafter"/>
</dbReference>
<sequence length="430" mass="46833">MGKSMMHTMLRPLLAATALCLPLTAAAVELPAQPAGLSLEKVVMFTRHGIRPPTKEPAAGLAAQAWPTWSVPYGNLTDRGAQGVVLLGRFDRQFFATRGLFPADGCPADGQYKVEASAKERAIRTAKSMVEGFAPSCKVTVTYPTTADEDSVFHPLTVPGNRLDPVKAMAASSVKLPPGGLKQEMAGFETEFALLQKALGPQGDEWCAKKKLQAGCKIADLHTALEPDEEEGRPDVGGAFGQGSTISQTFLLEYLEGKPMEQVAWGRASRDDIERMLNFHPLKFKYENRPSYISDRAAAPIMRRLLSYLQDGQVKLALMAGHDTNIADLAGMLDLHWRIDSYPADDTPPGGAIGIEMLHDQQGQRFIRAFYRAQTMDQLRNLEPLDLKTSPAVVTYMALPLCSKGPDKTTCRAEDFFAAIDAKLKAASQP</sequence>
<dbReference type="EMBL" id="CP025612">
    <property type="protein sequence ID" value="AUN32203.1"/>
    <property type="molecule type" value="Genomic_DNA"/>
</dbReference>
<dbReference type="InterPro" id="IPR050645">
    <property type="entry name" value="Histidine_acid_phosphatase"/>
</dbReference>
<gene>
    <name evidence="4" type="ORF">C0V82_17515</name>
</gene>
<dbReference type="PANTHER" id="PTHR11567">
    <property type="entry name" value="ACID PHOSPHATASE-RELATED"/>
    <property type="match status" value="1"/>
</dbReference>
<dbReference type="Gene3D" id="3.40.50.1240">
    <property type="entry name" value="Phosphoglycerate mutase-like"/>
    <property type="match status" value="2"/>
</dbReference>
<dbReference type="CDD" id="cd07061">
    <property type="entry name" value="HP_HAP_like"/>
    <property type="match status" value="1"/>
</dbReference>
<keyword evidence="2" id="KW-0378">Hydrolase</keyword>
<keyword evidence="3" id="KW-0732">Signal</keyword>
<keyword evidence="5" id="KW-1185">Reference proteome</keyword>
<feature type="signal peptide" evidence="3">
    <location>
        <begin position="1"/>
        <end position="27"/>
    </location>
</feature>
<dbReference type="Pfam" id="PF00328">
    <property type="entry name" value="His_Phos_2"/>
    <property type="match status" value="2"/>
</dbReference>
<dbReference type="GO" id="GO:0030288">
    <property type="term" value="C:outer membrane-bounded periplasmic space"/>
    <property type="evidence" value="ECO:0007669"/>
    <property type="project" value="TreeGrafter"/>
</dbReference>
<evidence type="ECO:0000256" key="2">
    <source>
        <dbReference type="ARBA" id="ARBA00022801"/>
    </source>
</evidence>
<evidence type="ECO:0000256" key="3">
    <source>
        <dbReference type="SAM" id="SignalP"/>
    </source>
</evidence>
<evidence type="ECO:0000313" key="5">
    <source>
        <dbReference type="Proteomes" id="UP000234752"/>
    </source>
</evidence>